<dbReference type="Proteomes" id="UP000053105">
    <property type="component" value="Unassembled WGS sequence"/>
</dbReference>
<reference evidence="2 3" key="1">
    <citation type="submission" date="2015-07" db="EMBL/GenBank/DDBJ databases">
        <title>The genome of Melipona quadrifasciata.</title>
        <authorList>
            <person name="Pan H."/>
            <person name="Kapheim K."/>
        </authorList>
    </citation>
    <scope>NUCLEOTIDE SEQUENCE [LARGE SCALE GENOMIC DNA]</scope>
    <source>
        <strain evidence="2">0111107301</strain>
        <tissue evidence="2">Whole body</tissue>
    </source>
</reference>
<name>A0A0N0BK44_9HYME</name>
<evidence type="ECO:0000256" key="1">
    <source>
        <dbReference type="SAM" id="MobiDB-lite"/>
    </source>
</evidence>
<feature type="compositionally biased region" description="Basic and acidic residues" evidence="1">
    <location>
        <begin position="1"/>
        <end position="12"/>
    </location>
</feature>
<sequence length="90" mass="10284">MEDYPKEPESCRTIHFTSSARKGTSSLGNPLDGSTLLTRSRFPRKRHSDPREIPRVVEDDDASQRRLDLASWTRKTGKKVERRERADGGT</sequence>
<proteinExistence type="predicted"/>
<dbReference type="AlphaFoldDB" id="A0A0N0BK44"/>
<accession>A0A0N0BK44</accession>
<organism evidence="2 3">
    <name type="scientific">Melipona quadrifasciata</name>
    <dbReference type="NCBI Taxonomy" id="166423"/>
    <lineage>
        <taxon>Eukaryota</taxon>
        <taxon>Metazoa</taxon>
        <taxon>Ecdysozoa</taxon>
        <taxon>Arthropoda</taxon>
        <taxon>Hexapoda</taxon>
        <taxon>Insecta</taxon>
        <taxon>Pterygota</taxon>
        <taxon>Neoptera</taxon>
        <taxon>Endopterygota</taxon>
        <taxon>Hymenoptera</taxon>
        <taxon>Apocrita</taxon>
        <taxon>Aculeata</taxon>
        <taxon>Apoidea</taxon>
        <taxon>Anthophila</taxon>
        <taxon>Apidae</taxon>
        <taxon>Melipona</taxon>
    </lineage>
</organism>
<feature type="compositionally biased region" description="Basic and acidic residues" evidence="1">
    <location>
        <begin position="49"/>
        <end position="68"/>
    </location>
</feature>
<keyword evidence="3" id="KW-1185">Reference proteome</keyword>
<evidence type="ECO:0000313" key="2">
    <source>
        <dbReference type="EMBL" id="KOX79948.1"/>
    </source>
</evidence>
<evidence type="ECO:0000313" key="3">
    <source>
        <dbReference type="Proteomes" id="UP000053105"/>
    </source>
</evidence>
<feature type="compositionally biased region" description="Basic and acidic residues" evidence="1">
    <location>
        <begin position="78"/>
        <end position="90"/>
    </location>
</feature>
<feature type="compositionally biased region" description="Polar residues" evidence="1">
    <location>
        <begin position="15"/>
        <end position="28"/>
    </location>
</feature>
<feature type="region of interest" description="Disordered" evidence="1">
    <location>
        <begin position="1"/>
        <end position="90"/>
    </location>
</feature>
<gene>
    <name evidence="2" type="ORF">WN51_06360</name>
</gene>
<dbReference type="EMBL" id="KQ435709">
    <property type="protein sequence ID" value="KOX79948.1"/>
    <property type="molecule type" value="Genomic_DNA"/>
</dbReference>
<protein>
    <submittedName>
        <fullName evidence="2">Uncharacterized protein</fullName>
    </submittedName>
</protein>